<dbReference type="Proteomes" id="UP000887566">
    <property type="component" value="Unplaced"/>
</dbReference>
<dbReference type="WBParaSite" id="PSAMB.scaffold3193size19307.g20628.t1">
    <property type="protein sequence ID" value="PSAMB.scaffold3193size19307.g20628.t1"/>
    <property type="gene ID" value="PSAMB.scaffold3193size19307.g20628"/>
</dbReference>
<dbReference type="SUPFAM" id="SSF49599">
    <property type="entry name" value="TRAF domain-like"/>
    <property type="match status" value="1"/>
</dbReference>
<dbReference type="Gene3D" id="3.30.710.10">
    <property type="entry name" value="Potassium Channel Kv1.1, Chain A"/>
    <property type="match status" value="1"/>
</dbReference>
<dbReference type="SMART" id="SM00225">
    <property type="entry name" value="BTB"/>
    <property type="match status" value="1"/>
</dbReference>
<protein>
    <submittedName>
        <fullName evidence="3">BTB domain-containing protein</fullName>
    </submittedName>
</protein>
<dbReference type="Pfam" id="PF00651">
    <property type="entry name" value="BTB"/>
    <property type="match status" value="1"/>
</dbReference>
<reference evidence="3" key="1">
    <citation type="submission" date="2022-11" db="UniProtKB">
        <authorList>
            <consortium name="WormBaseParasite"/>
        </authorList>
    </citation>
    <scope>IDENTIFICATION</scope>
</reference>
<feature type="domain" description="BTB" evidence="1">
    <location>
        <begin position="170"/>
        <end position="239"/>
    </location>
</feature>
<dbReference type="SUPFAM" id="SSF54695">
    <property type="entry name" value="POZ domain"/>
    <property type="match status" value="1"/>
</dbReference>
<evidence type="ECO:0000313" key="3">
    <source>
        <dbReference type="WBParaSite" id="PSAMB.scaffold3193size19307.g20628.t1"/>
    </source>
</evidence>
<evidence type="ECO:0000313" key="2">
    <source>
        <dbReference type="Proteomes" id="UP000887566"/>
    </source>
</evidence>
<keyword evidence="2" id="KW-1185">Reference proteome</keyword>
<dbReference type="AlphaFoldDB" id="A0A914W4Y6"/>
<evidence type="ECO:0000259" key="1">
    <source>
        <dbReference type="PROSITE" id="PS50097"/>
    </source>
</evidence>
<dbReference type="InterPro" id="IPR000210">
    <property type="entry name" value="BTB/POZ_dom"/>
</dbReference>
<sequence length="385" mass="44350">MASNFNFTWTPNPSLFENLKSGEFITSRRFTTVKNHVNYTWCLKLYPKGLKIGEVNHSDPQLTCVFITGPKDVIFFNRYPNMSNRLRIEVLEKTNESVYLFEIDTVETETISEATFQPSLNNNPITLRLIINKQLFDPFFLLPDAIEPIAASPFDRLLVKVLSGEENRRSNFSIIAENHIYATDSNILFTRCPFFERFFDNAGEDWAEQTANQLSAPFCKQVMDEIFSYIYTDRVNVPEFTNVELIRELVRAADYFQLYELKKHYERPLLTYLIQNTSGMGALAAFIFADRYDFKVLKNVSLTMLSEHYDSIEDAVKTQKAAASASKQEICFGESEDILALWDLLKKNCENHTSLFDELFAFIRQNSSKIADTLNCYASSHAVLV</sequence>
<accession>A0A914W4Y6</accession>
<proteinExistence type="predicted"/>
<organism evidence="2 3">
    <name type="scientific">Plectus sambesii</name>
    <dbReference type="NCBI Taxonomy" id="2011161"/>
    <lineage>
        <taxon>Eukaryota</taxon>
        <taxon>Metazoa</taxon>
        <taxon>Ecdysozoa</taxon>
        <taxon>Nematoda</taxon>
        <taxon>Chromadorea</taxon>
        <taxon>Plectida</taxon>
        <taxon>Plectina</taxon>
        <taxon>Plectoidea</taxon>
        <taxon>Plectidae</taxon>
        <taxon>Plectus</taxon>
    </lineage>
</organism>
<dbReference type="PROSITE" id="PS50097">
    <property type="entry name" value="BTB"/>
    <property type="match status" value="1"/>
</dbReference>
<dbReference type="InterPro" id="IPR011333">
    <property type="entry name" value="SKP1/BTB/POZ_sf"/>
</dbReference>
<dbReference type="CDD" id="cd18186">
    <property type="entry name" value="BTB_POZ_ZBTB_KLHL-like"/>
    <property type="match status" value="1"/>
</dbReference>
<name>A0A914W4Y6_9BILA</name>